<dbReference type="SUPFAM" id="SSF52091">
    <property type="entry name" value="SpoIIaa-like"/>
    <property type="match status" value="1"/>
</dbReference>
<dbReference type="SMART" id="SM00065">
    <property type="entry name" value="GAF"/>
    <property type="match status" value="1"/>
</dbReference>
<dbReference type="InterPro" id="IPR036513">
    <property type="entry name" value="STAS_dom_sf"/>
</dbReference>
<reference evidence="2 3" key="1">
    <citation type="submission" date="2018-08" db="EMBL/GenBank/DDBJ databases">
        <title>Genome sequence of strict halophilic Halobacillus trueperi SS1 isolated from Lunsu, a salty water body of North West Himalayas.</title>
        <authorList>
            <person name="Gupta S."/>
            <person name="Sharma P."/>
            <person name="Dev K."/>
            <person name="Baumler D."/>
            <person name="Sourirajan A."/>
        </authorList>
    </citation>
    <scope>NUCLEOTIDE SEQUENCE [LARGE SCALE GENOMIC DNA]</scope>
    <source>
        <strain evidence="2 3">SS1</strain>
    </source>
</reference>
<comment type="caution">
    <text evidence="2">The sequence shown here is derived from an EMBL/GenBank/DDBJ whole genome shotgun (WGS) entry which is preliminary data.</text>
</comment>
<accession>A0A3D8VQI8</accession>
<dbReference type="InterPro" id="IPR003018">
    <property type="entry name" value="GAF"/>
</dbReference>
<dbReference type="Gene3D" id="3.30.750.24">
    <property type="entry name" value="STAS domain"/>
    <property type="match status" value="1"/>
</dbReference>
<dbReference type="SUPFAM" id="SSF55781">
    <property type="entry name" value="GAF domain-like"/>
    <property type="match status" value="1"/>
</dbReference>
<dbReference type="RefSeq" id="WP_115893658.1">
    <property type="nucleotide sequence ID" value="NZ_QTLC01000028.1"/>
</dbReference>
<evidence type="ECO:0000313" key="2">
    <source>
        <dbReference type="EMBL" id="RDY71580.1"/>
    </source>
</evidence>
<dbReference type="InterPro" id="IPR002645">
    <property type="entry name" value="STAS_dom"/>
</dbReference>
<dbReference type="CDD" id="cd07041">
    <property type="entry name" value="STAS_RsbR_RsbS_like"/>
    <property type="match status" value="1"/>
</dbReference>
<evidence type="ECO:0000313" key="3">
    <source>
        <dbReference type="Proteomes" id="UP000257032"/>
    </source>
</evidence>
<dbReference type="Proteomes" id="UP000257032">
    <property type="component" value="Unassembled WGS sequence"/>
</dbReference>
<name>A0A3D8VQI8_9BACI</name>
<protein>
    <submittedName>
        <fullName evidence="2">GAF domain-containing protein</fullName>
    </submittedName>
</protein>
<dbReference type="InterPro" id="IPR029016">
    <property type="entry name" value="GAF-like_dom_sf"/>
</dbReference>
<dbReference type="AlphaFoldDB" id="A0A3D8VQI8"/>
<feature type="domain" description="STAS" evidence="1">
    <location>
        <begin position="165"/>
        <end position="277"/>
    </location>
</feature>
<dbReference type="Pfam" id="PF01740">
    <property type="entry name" value="STAS"/>
    <property type="match status" value="1"/>
</dbReference>
<evidence type="ECO:0000259" key="1">
    <source>
        <dbReference type="PROSITE" id="PS50801"/>
    </source>
</evidence>
<proteinExistence type="predicted"/>
<sequence>MSEEQLMDSEGYYSLKSAAQKIFEVVTQRLDVQTAYVTMRGKHAMTVLSSLNKNEEIVPEGFTIDYEESHCRLIINDQDHVLSTSNLMDDKLTREMKASAQLQVKGYLGVTLKDLKGNVFGTLCVMDKEEKQFNEEDIEFLQTIAAVLSHMIDLDQTQYNMGLMNVPIIPITEGVSVVPIQGIVDEERADKLMRDVLLYGKEQDIDHFVLDLSGLVVRDQFFSEMLPKLIHALQVMGIDTILTGITPEVAHKEIETNVLSTHKPKTVSNLKTALSTIGFKLVESH</sequence>
<dbReference type="InterPro" id="IPR051932">
    <property type="entry name" value="Bact_StressResp_Reg"/>
</dbReference>
<dbReference type="Gene3D" id="3.30.450.40">
    <property type="match status" value="1"/>
</dbReference>
<organism evidence="2 3">
    <name type="scientific">Halobacillus trueperi</name>
    <dbReference type="NCBI Taxonomy" id="156205"/>
    <lineage>
        <taxon>Bacteria</taxon>
        <taxon>Bacillati</taxon>
        <taxon>Bacillota</taxon>
        <taxon>Bacilli</taxon>
        <taxon>Bacillales</taxon>
        <taxon>Bacillaceae</taxon>
        <taxon>Halobacillus</taxon>
    </lineage>
</organism>
<dbReference type="EMBL" id="QTLC01000028">
    <property type="protein sequence ID" value="RDY71580.1"/>
    <property type="molecule type" value="Genomic_DNA"/>
</dbReference>
<dbReference type="PANTHER" id="PTHR33745">
    <property type="entry name" value="RSBT ANTAGONIST PROTEIN RSBS-RELATED"/>
    <property type="match status" value="1"/>
</dbReference>
<gene>
    <name evidence="2" type="ORF">DXT76_06065</name>
</gene>
<dbReference type="PROSITE" id="PS50801">
    <property type="entry name" value="STAS"/>
    <property type="match status" value="1"/>
</dbReference>
<dbReference type="Pfam" id="PF01590">
    <property type="entry name" value="GAF"/>
    <property type="match status" value="1"/>
</dbReference>